<accession>A0A5N6PP83</accession>
<evidence type="ECO:0000313" key="2">
    <source>
        <dbReference type="EMBL" id="KAD6795744.1"/>
    </source>
</evidence>
<comment type="caution">
    <text evidence="2">The sequence shown here is derived from an EMBL/GenBank/DDBJ whole genome shotgun (WGS) entry which is preliminary data.</text>
</comment>
<keyword evidence="1" id="KW-0812">Transmembrane</keyword>
<reference evidence="2 3" key="1">
    <citation type="submission" date="2019-05" db="EMBL/GenBank/DDBJ databases">
        <title>Mikania micrantha, genome provides insights into the molecular mechanism of rapid growth.</title>
        <authorList>
            <person name="Liu B."/>
        </authorList>
    </citation>
    <scope>NUCLEOTIDE SEQUENCE [LARGE SCALE GENOMIC DNA]</scope>
    <source>
        <strain evidence="2">NLD-2019</strain>
        <tissue evidence="2">Leaf</tissue>
    </source>
</reference>
<dbReference type="Proteomes" id="UP000326396">
    <property type="component" value="Linkage Group LG11"/>
</dbReference>
<sequence length="85" mass="9199">MADRRSGVPSIFAGAKHGGPSNFFSIPLLFMFLFPYTGRFMSPLMKRTRTDFPSDLAVIHDGAGDGGGCRTPQPVVAGGVLWWKP</sequence>
<proteinExistence type="predicted"/>
<protein>
    <submittedName>
        <fullName evidence="2">Uncharacterized protein</fullName>
    </submittedName>
</protein>
<feature type="transmembrane region" description="Helical" evidence="1">
    <location>
        <begin position="20"/>
        <end position="37"/>
    </location>
</feature>
<keyword evidence="3" id="KW-1185">Reference proteome</keyword>
<keyword evidence="1" id="KW-1133">Transmembrane helix</keyword>
<organism evidence="2 3">
    <name type="scientific">Mikania micrantha</name>
    <name type="common">bitter vine</name>
    <dbReference type="NCBI Taxonomy" id="192012"/>
    <lineage>
        <taxon>Eukaryota</taxon>
        <taxon>Viridiplantae</taxon>
        <taxon>Streptophyta</taxon>
        <taxon>Embryophyta</taxon>
        <taxon>Tracheophyta</taxon>
        <taxon>Spermatophyta</taxon>
        <taxon>Magnoliopsida</taxon>
        <taxon>eudicotyledons</taxon>
        <taxon>Gunneridae</taxon>
        <taxon>Pentapetalae</taxon>
        <taxon>asterids</taxon>
        <taxon>campanulids</taxon>
        <taxon>Asterales</taxon>
        <taxon>Asteraceae</taxon>
        <taxon>Asteroideae</taxon>
        <taxon>Heliantheae alliance</taxon>
        <taxon>Eupatorieae</taxon>
        <taxon>Mikania</taxon>
    </lineage>
</organism>
<evidence type="ECO:0000313" key="3">
    <source>
        <dbReference type="Proteomes" id="UP000326396"/>
    </source>
</evidence>
<evidence type="ECO:0000256" key="1">
    <source>
        <dbReference type="SAM" id="Phobius"/>
    </source>
</evidence>
<dbReference type="EMBL" id="SZYD01000003">
    <property type="protein sequence ID" value="KAD6795744.1"/>
    <property type="molecule type" value="Genomic_DNA"/>
</dbReference>
<keyword evidence="1" id="KW-0472">Membrane</keyword>
<gene>
    <name evidence="2" type="ORF">E3N88_06640</name>
</gene>
<dbReference type="AlphaFoldDB" id="A0A5N6PP83"/>
<name>A0A5N6PP83_9ASTR</name>